<dbReference type="Pfam" id="PF08281">
    <property type="entry name" value="Sigma70_r4_2"/>
    <property type="match status" value="1"/>
</dbReference>
<dbReference type="PANTHER" id="PTHR43133">
    <property type="entry name" value="RNA POLYMERASE ECF-TYPE SIGMA FACTO"/>
    <property type="match status" value="1"/>
</dbReference>
<keyword evidence="3" id="KW-0731">Sigma factor</keyword>
<evidence type="ECO:0000256" key="1">
    <source>
        <dbReference type="ARBA" id="ARBA00010641"/>
    </source>
</evidence>
<evidence type="ECO:0000256" key="3">
    <source>
        <dbReference type="ARBA" id="ARBA00023082"/>
    </source>
</evidence>
<evidence type="ECO:0000256" key="5">
    <source>
        <dbReference type="ARBA" id="ARBA00023163"/>
    </source>
</evidence>
<evidence type="ECO:0000259" key="7">
    <source>
        <dbReference type="Pfam" id="PF08281"/>
    </source>
</evidence>
<accession>A0ABT5GGA1</accession>
<evidence type="ECO:0000256" key="2">
    <source>
        <dbReference type="ARBA" id="ARBA00023015"/>
    </source>
</evidence>
<evidence type="ECO:0000313" key="9">
    <source>
        <dbReference type="Proteomes" id="UP001150259"/>
    </source>
</evidence>
<feature type="domain" description="RNA polymerase sigma factor 70 region 4 type 2" evidence="7">
    <location>
        <begin position="110"/>
        <end position="160"/>
    </location>
</feature>
<dbReference type="PANTHER" id="PTHR43133:SF50">
    <property type="entry name" value="ECF RNA POLYMERASE SIGMA FACTOR SIGM"/>
    <property type="match status" value="1"/>
</dbReference>
<organism evidence="8 9">
    <name type="scientific">Intrasporangium calvum</name>
    <dbReference type="NCBI Taxonomy" id="53358"/>
    <lineage>
        <taxon>Bacteria</taxon>
        <taxon>Bacillati</taxon>
        <taxon>Actinomycetota</taxon>
        <taxon>Actinomycetes</taxon>
        <taxon>Micrococcales</taxon>
        <taxon>Intrasporangiaceae</taxon>
        <taxon>Intrasporangium</taxon>
    </lineage>
</organism>
<comment type="similarity">
    <text evidence="1">Belongs to the sigma-70 factor family. ECF subfamily.</text>
</comment>
<proteinExistence type="inferred from homology"/>
<dbReference type="SUPFAM" id="SSF88659">
    <property type="entry name" value="Sigma3 and sigma4 domains of RNA polymerase sigma factors"/>
    <property type="match status" value="1"/>
</dbReference>
<dbReference type="InterPro" id="IPR014325">
    <property type="entry name" value="RNA_pol_sigma-E_actinobac"/>
</dbReference>
<evidence type="ECO:0000313" key="8">
    <source>
        <dbReference type="EMBL" id="MDC5697149.1"/>
    </source>
</evidence>
<keyword evidence="2" id="KW-0805">Transcription regulation</keyword>
<dbReference type="InterPro" id="IPR007627">
    <property type="entry name" value="RNA_pol_sigma70_r2"/>
</dbReference>
<evidence type="ECO:0000256" key="4">
    <source>
        <dbReference type="ARBA" id="ARBA00023125"/>
    </source>
</evidence>
<dbReference type="NCBIfam" id="TIGR02937">
    <property type="entry name" value="sigma70-ECF"/>
    <property type="match status" value="1"/>
</dbReference>
<dbReference type="EMBL" id="JAPFQL010000026">
    <property type="protein sequence ID" value="MDC5697149.1"/>
    <property type="molecule type" value="Genomic_DNA"/>
</dbReference>
<reference evidence="8 9" key="1">
    <citation type="submission" date="2022-11" db="EMBL/GenBank/DDBJ databases">
        <title>Anaerobic phenanthrene biodegradation by a DNRA strain PheN6.</title>
        <authorList>
            <person name="Zhang Z."/>
        </authorList>
    </citation>
    <scope>NUCLEOTIDE SEQUENCE [LARGE SCALE GENOMIC DNA]</scope>
    <source>
        <strain evidence="8 9">PheN6</strain>
    </source>
</reference>
<dbReference type="CDD" id="cd06171">
    <property type="entry name" value="Sigma70_r4"/>
    <property type="match status" value="1"/>
</dbReference>
<sequence length="169" mass="19263">MKGPGEDGRETDFTAYVRARQDGLTRFAYLVSADAESAKDLVQIALTKAYLRWDRICELEAPDAYIRRIIINEHLSWWRKAWRRREVTSSPLVEISDLAATDPPSHDAELWAHIARLPPMQRAALVLRYYEDLSEAQTAEFLGCSIGSVKTHTSRAMDRLRSTLREATA</sequence>
<gene>
    <name evidence="8" type="ORF">OO014_07750</name>
</gene>
<keyword evidence="4" id="KW-0238">DNA-binding</keyword>
<dbReference type="Gene3D" id="1.10.1740.10">
    <property type="match status" value="1"/>
</dbReference>
<dbReference type="Gene3D" id="1.10.10.10">
    <property type="entry name" value="Winged helix-like DNA-binding domain superfamily/Winged helix DNA-binding domain"/>
    <property type="match status" value="1"/>
</dbReference>
<dbReference type="InterPro" id="IPR013324">
    <property type="entry name" value="RNA_pol_sigma_r3/r4-like"/>
</dbReference>
<dbReference type="Proteomes" id="UP001150259">
    <property type="component" value="Unassembled WGS sequence"/>
</dbReference>
<dbReference type="InterPro" id="IPR013325">
    <property type="entry name" value="RNA_pol_sigma_r2"/>
</dbReference>
<comment type="caution">
    <text evidence="8">The sequence shown here is derived from an EMBL/GenBank/DDBJ whole genome shotgun (WGS) entry which is preliminary data.</text>
</comment>
<evidence type="ECO:0000259" key="6">
    <source>
        <dbReference type="Pfam" id="PF04542"/>
    </source>
</evidence>
<dbReference type="InterPro" id="IPR013249">
    <property type="entry name" value="RNA_pol_sigma70_r4_t2"/>
</dbReference>
<name>A0ABT5GGA1_9MICO</name>
<dbReference type="NCBIfam" id="TIGR02983">
    <property type="entry name" value="SigE-fam_strep"/>
    <property type="match status" value="1"/>
</dbReference>
<dbReference type="InterPro" id="IPR036388">
    <property type="entry name" value="WH-like_DNA-bd_sf"/>
</dbReference>
<feature type="domain" description="RNA polymerase sigma-70 region 2" evidence="6">
    <location>
        <begin position="17"/>
        <end position="84"/>
    </location>
</feature>
<dbReference type="Pfam" id="PF04542">
    <property type="entry name" value="Sigma70_r2"/>
    <property type="match status" value="1"/>
</dbReference>
<keyword evidence="5" id="KW-0804">Transcription</keyword>
<protein>
    <submittedName>
        <fullName evidence="8">SigE family RNA polymerase sigma factor</fullName>
    </submittedName>
</protein>
<dbReference type="SUPFAM" id="SSF88946">
    <property type="entry name" value="Sigma2 domain of RNA polymerase sigma factors"/>
    <property type="match status" value="1"/>
</dbReference>
<keyword evidence="9" id="KW-1185">Reference proteome</keyword>
<dbReference type="RefSeq" id="WP_272461723.1">
    <property type="nucleotide sequence ID" value="NZ_JAPFQL010000026.1"/>
</dbReference>
<dbReference type="InterPro" id="IPR039425">
    <property type="entry name" value="RNA_pol_sigma-70-like"/>
</dbReference>
<dbReference type="InterPro" id="IPR014284">
    <property type="entry name" value="RNA_pol_sigma-70_dom"/>
</dbReference>